<dbReference type="PANTHER" id="PTHR11644">
    <property type="entry name" value="CYTIDINE DEAMINASE"/>
    <property type="match status" value="1"/>
</dbReference>
<dbReference type="PANTHER" id="PTHR11644:SF2">
    <property type="entry name" value="CYTIDINE DEAMINASE"/>
    <property type="match status" value="1"/>
</dbReference>
<evidence type="ECO:0000259" key="14">
    <source>
        <dbReference type="PROSITE" id="PS51747"/>
    </source>
</evidence>
<evidence type="ECO:0000256" key="4">
    <source>
        <dbReference type="ARBA" id="ARBA00012783"/>
    </source>
</evidence>
<dbReference type="NCBIfam" id="NF004064">
    <property type="entry name" value="PRK05578.1"/>
    <property type="match status" value="1"/>
</dbReference>
<feature type="active site" description="Proton donor" evidence="10">
    <location>
        <position position="76"/>
    </location>
</feature>
<comment type="catalytic activity">
    <reaction evidence="9 13">
        <text>cytidine + H2O + H(+) = uridine + NH4(+)</text>
        <dbReference type="Rhea" id="RHEA:16069"/>
        <dbReference type="ChEBI" id="CHEBI:15377"/>
        <dbReference type="ChEBI" id="CHEBI:15378"/>
        <dbReference type="ChEBI" id="CHEBI:16704"/>
        <dbReference type="ChEBI" id="CHEBI:17562"/>
        <dbReference type="ChEBI" id="CHEBI:28938"/>
        <dbReference type="EC" id="3.5.4.5"/>
    </reaction>
</comment>
<accession>A0AAN7ZVP8</accession>
<dbReference type="GO" id="GO:0042802">
    <property type="term" value="F:identical protein binding"/>
    <property type="evidence" value="ECO:0007669"/>
    <property type="project" value="UniProtKB-ARBA"/>
</dbReference>
<dbReference type="GO" id="GO:0055086">
    <property type="term" value="P:nucleobase-containing small molecule metabolic process"/>
    <property type="evidence" value="ECO:0007669"/>
    <property type="project" value="UniProtKB-ARBA"/>
</dbReference>
<evidence type="ECO:0000256" key="7">
    <source>
        <dbReference type="ARBA" id="ARBA00022833"/>
    </source>
</evidence>
<evidence type="ECO:0000256" key="9">
    <source>
        <dbReference type="ARBA" id="ARBA00049558"/>
    </source>
</evidence>
<dbReference type="NCBIfam" id="TIGR01354">
    <property type="entry name" value="cyt_deam_tetra"/>
    <property type="match status" value="1"/>
</dbReference>
<dbReference type="CDD" id="cd01283">
    <property type="entry name" value="cytidine_deaminase"/>
    <property type="match status" value="1"/>
</dbReference>
<keyword evidence="6 13" id="KW-0378">Hydrolase</keyword>
<feature type="binding site" evidence="12">
    <location>
        <position position="74"/>
    </location>
    <ligand>
        <name>Zn(2+)</name>
        <dbReference type="ChEBI" id="CHEBI:29105"/>
        <note>catalytic</note>
    </ligand>
</feature>
<keyword evidence="5 12" id="KW-0479">Metal-binding</keyword>
<dbReference type="PROSITE" id="PS00903">
    <property type="entry name" value="CYT_DCMP_DEAMINASES_1"/>
    <property type="match status" value="1"/>
</dbReference>
<dbReference type="InterPro" id="IPR016193">
    <property type="entry name" value="Cytidine_deaminase-like"/>
</dbReference>
<comment type="function">
    <text evidence="2 13">This enzyme scavenges exogenous and endogenous cytidine and 2'-deoxycytidine for UMP synthesis.</text>
</comment>
<name>A0AAN7ZVP8_9PEZI</name>
<sequence>MTTPTKGHSRHDTALIHGLSASDVQKLSETCIEAKGRAYCPYSHFRVGCSILLTNGTVVQGANVENAAYPVGTCAERVTVATAVVQGAKKGDIRAVAVATDISPPASPCGMCRQFLREFCELNMPILMYDKDGKCTVMTLEQLLPMSFGPEKLLSTEDIQHGLSQ</sequence>
<proteinExistence type="inferred from homology"/>
<keyword evidence="7 12" id="KW-0862">Zinc</keyword>
<dbReference type="Proteomes" id="UP001310594">
    <property type="component" value="Unassembled WGS sequence"/>
</dbReference>
<protein>
    <recommendedName>
        <fullName evidence="4 13">Cytidine deaminase</fullName>
        <ecNumber evidence="4 13">3.5.4.5</ecNumber>
    </recommendedName>
    <alternativeName>
        <fullName evidence="8 13">Cytidine aminohydrolase</fullName>
    </alternativeName>
</protein>
<dbReference type="AlphaFoldDB" id="A0AAN7ZVP8"/>
<evidence type="ECO:0000313" key="16">
    <source>
        <dbReference type="Proteomes" id="UP001310594"/>
    </source>
</evidence>
<organism evidence="15 16">
    <name type="scientific">Elasticomyces elasticus</name>
    <dbReference type="NCBI Taxonomy" id="574655"/>
    <lineage>
        <taxon>Eukaryota</taxon>
        <taxon>Fungi</taxon>
        <taxon>Dikarya</taxon>
        <taxon>Ascomycota</taxon>
        <taxon>Pezizomycotina</taxon>
        <taxon>Dothideomycetes</taxon>
        <taxon>Dothideomycetidae</taxon>
        <taxon>Mycosphaerellales</taxon>
        <taxon>Teratosphaeriaceae</taxon>
        <taxon>Elasticomyces</taxon>
    </lineage>
</organism>
<dbReference type="InterPro" id="IPR050202">
    <property type="entry name" value="Cyt/Deoxycyt_deaminase"/>
</dbReference>
<feature type="domain" description="CMP/dCMP-type deaminase" evidence="14">
    <location>
        <begin position="22"/>
        <end position="151"/>
    </location>
</feature>
<evidence type="ECO:0000256" key="3">
    <source>
        <dbReference type="ARBA" id="ARBA00006576"/>
    </source>
</evidence>
<dbReference type="GO" id="GO:0005829">
    <property type="term" value="C:cytosol"/>
    <property type="evidence" value="ECO:0007669"/>
    <property type="project" value="TreeGrafter"/>
</dbReference>
<feature type="binding site" evidence="12">
    <location>
        <position position="112"/>
    </location>
    <ligand>
        <name>Zn(2+)</name>
        <dbReference type="ChEBI" id="CHEBI:29105"/>
        <note>catalytic</note>
    </ligand>
</feature>
<dbReference type="GO" id="GO:0072527">
    <property type="term" value="P:pyrimidine-containing compound metabolic process"/>
    <property type="evidence" value="ECO:0007669"/>
    <property type="project" value="UniProtKB-ARBA"/>
</dbReference>
<evidence type="ECO:0000313" key="15">
    <source>
        <dbReference type="EMBL" id="KAK5691514.1"/>
    </source>
</evidence>
<reference evidence="15" key="1">
    <citation type="submission" date="2023-08" db="EMBL/GenBank/DDBJ databases">
        <title>Black Yeasts Isolated from many extreme environments.</title>
        <authorList>
            <person name="Coleine C."/>
            <person name="Stajich J.E."/>
            <person name="Selbmann L."/>
        </authorList>
    </citation>
    <scope>NUCLEOTIDE SEQUENCE</scope>
    <source>
        <strain evidence="15">CCFEE 5810</strain>
    </source>
</reference>
<evidence type="ECO:0000256" key="5">
    <source>
        <dbReference type="ARBA" id="ARBA00022723"/>
    </source>
</evidence>
<evidence type="ECO:0000256" key="2">
    <source>
        <dbReference type="ARBA" id="ARBA00003949"/>
    </source>
</evidence>
<dbReference type="GO" id="GO:0004126">
    <property type="term" value="F:cytidine deaminase activity"/>
    <property type="evidence" value="ECO:0007669"/>
    <property type="project" value="UniProtKB-UniRule"/>
</dbReference>
<dbReference type="FunFam" id="3.40.140.10:FF:000008">
    <property type="entry name" value="Cytidine deaminase"/>
    <property type="match status" value="1"/>
</dbReference>
<comment type="caution">
    <text evidence="15">The sequence shown here is derived from an EMBL/GenBank/DDBJ whole genome shotgun (WGS) entry which is preliminary data.</text>
</comment>
<dbReference type="InterPro" id="IPR002125">
    <property type="entry name" value="CMP_dCMP_dom"/>
</dbReference>
<evidence type="ECO:0000256" key="6">
    <source>
        <dbReference type="ARBA" id="ARBA00022801"/>
    </source>
</evidence>
<dbReference type="PROSITE" id="PS51747">
    <property type="entry name" value="CYT_DCMP_DEAMINASES_2"/>
    <property type="match status" value="1"/>
</dbReference>
<evidence type="ECO:0000256" key="13">
    <source>
        <dbReference type="RuleBase" id="RU364006"/>
    </source>
</evidence>
<dbReference type="EC" id="3.5.4.5" evidence="4 13"/>
<dbReference type="GO" id="GO:0008270">
    <property type="term" value="F:zinc ion binding"/>
    <property type="evidence" value="ECO:0007669"/>
    <property type="project" value="UniProtKB-UniRule"/>
</dbReference>
<evidence type="ECO:0000256" key="11">
    <source>
        <dbReference type="PIRSR" id="PIRSR606262-2"/>
    </source>
</evidence>
<dbReference type="Gene3D" id="3.40.140.10">
    <property type="entry name" value="Cytidine Deaminase, domain 2"/>
    <property type="match status" value="1"/>
</dbReference>
<feature type="binding site" evidence="12">
    <location>
        <position position="109"/>
    </location>
    <ligand>
        <name>Zn(2+)</name>
        <dbReference type="ChEBI" id="CHEBI:29105"/>
        <note>catalytic</note>
    </ligand>
</feature>
<dbReference type="EMBL" id="JAVRQU010000021">
    <property type="protein sequence ID" value="KAK5691514.1"/>
    <property type="molecule type" value="Genomic_DNA"/>
</dbReference>
<evidence type="ECO:0000256" key="8">
    <source>
        <dbReference type="ARBA" id="ARBA00032005"/>
    </source>
</evidence>
<dbReference type="InterPro" id="IPR016192">
    <property type="entry name" value="APOBEC/CMP_deaminase_Zn-bd"/>
</dbReference>
<dbReference type="Pfam" id="PF00383">
    <property type="entry name" value="dCMP_cyt_deam_1"/>
    <property type="match status" value="1"/>
</dbReference>
<comment type="similarity">
    <text evidence="3 13">Belongs to the cytidine and deoxycytidylate deaminase family.</text>
</comment>
<dbReference type="InterPro" id="IPR006262">
    <property type="entry name" value="Cyt_deam_tetra"/>
</dbReference>
<feature type="binding site" evidence="11">
    <location>
        <begin position="63"/>
        <end position="69"/>
    </location>
    <ligand>
        <name>substrate</name>
    </ligand>
</feature>
<comment type="cofactor">
    <cofactor evidence="1 12 13">
        <name>Zn(2+)</name>
        <dbReference type="ChEBI" id="CHEBI:29105"/>
    </cofactor>
</comment>
<comment type="catalytic activity">
    <reaction evidence="13">
        <text>2'-deoxycytidine + H2O + H(+) = 2'-deoxyuridine + NH4(+)</text>
        <dbReference type="Rhea" id="RHEA:13433"/>
        <dbReference type="ChEBI" id="CHEBI:15377"/>
        <dbReference type="ChEBI" id="CHEBI:15378"/>
        <dbReference type="ChEBI" id="CHEBI:15698"/>
        <dbReference type="ChEBI" id="CHEBI:16450"/>
        <dbReference type="ChEBI" id="CHEBI:28938"/>
        <dbReference type="EC" id="3.5.4.5"/>
    </reaction>
</comment>
<dbReference type="SUPFAM" id="SSF53927">
    <property type="entry name" value="Cytidine deaminase-like"/>
    <property type="match status" value="1"/>
</dbReference>
<evidence type="ECO:0000256" key="12">
    <source>
        <dbReference type="PIRSR" id="PIRSR606262-3"/>
    </source>
</evidence>
<evidence type="ECO:0000256" key="1">
    <source>
        <dbReference type="ARBA" id="ARBA00001947"/>
    </source>
</evidence>
<evidence type="ECO:0000256" key="10">
    <source>
        <dbReference type="PIRSR" id="PIRSR606262-1"/>
    </source>
</evidence>
<gene>
    <name evidence="15" type="ORF">LTR97_011507</name>
</gene>